<dbReference type="OrthoDB" id="9792386at2"/>
<dbReference type="RefSeq" id="WP_080885180.1">
    <property type="nucleotide sequence ID" value="NZ_LT828648.1"/>
</dbReference>
<protein>
    <recommendedName>
        <fullName evidence="8">5-hydroxyisourate hydrolase</fullName>
        <shortName evidence="8">HIU hydrolase</shortName>
        <shortName evidence="8">HIUHase</shortName>
        <ecNumber evidence="8">3.5.2.17</ecNumber>
    </recommendedName>
</protein>
<dbReference type="GO" id="GO:0033971">
    <property type="term" value="F:hydroxyisourate hydrolase activity"/>
    <property type="evidence" value="ECO:0007669"/>
    <property type="project" value="UniProtKB-EC"/>
</dbReference>
<gene>
    <name evidence="10" type="primary">hiuH</name>
    <name evidence="10" type="ORF">NSJP_0332</name>
</gene>
<dbReference type="Gene3D" id="2.60.40.180">
    <property type="entry name" value="Transthyretin/hydroxyisourate hydrolase domain"/>
    <property type="match status" value="1"/>
</dbReference>
<evidence type="ECO:0000256" key="1">
    <source>
        <dbReference type="ARBA" id="ARBA00001043"/>
    </source>
</evidence>
<feature type="binding site" evidence="7">
    <location>
        <position position="7"/>
    </location>
    <ligand>
        <name>substrate</name>
    </ligand>
</feature>
<dbReference type="EMBL" id="LT828648">
    <property type="protein sequence ID" value="SLM46504.1"/>
    <property type="molecule type" value="Genomic_DNA"/>
</dbReference>
<evidence type="ECO:0000313" key="11">
    <source>
        <dbReference type="Proteomes" id="UP000192042"/>
    </source>
</evidence>
<evidence type="ECO:0000313" key="10">
    <source>
        <dbReference type="EMBL" id="SLM46504.1"/>
    </source>
</evidence>
<dbReference type="PANTHER" id="PTHR10395">
    <property type="entry name" value="URICASE AND TRANSTHYRETIN-RELATED"/>
    <property type="match status" value="1"/>
</dbReference>
<evidence type="ECO:0000256" key="4">
    <source>
        <dbReference type="ARBA" id="ARBA00011881"/>
    </source>
</evidence>
<dbReference type="EC" id="3.5.2.17" evidence="8"/>
<keyword evidence="6 8" id="KW-0378">Hydrolase</keyword>
<dbReference type="PRINTS" id="PR00189">
    <property type="entry name" value="TRNSTHYRETIN"/>
</dbReference>
<sequence length="114" mass="12423">MSAISTHVLNLVTGLPARNVSVVLESQGSLRTWRKIGDGRTDADGRIEDLVPPGVRIQTGSYRLTFDVASYFRSQNGASFYPEIAIAFGIQDPAQSHHIPLLIGPFGYTTYRGS</sequence>
<comment type="catalytic activity">
    <reaction evidence="1 8">
        <text>5-hydroxyisourate + H2O = 5-hydroxy-2-oxo-4-ureido-2,5-dihydro-1H-imidazole-5-carboxylate + H(+)</text>
        <dbReference type="Rhea" id="RHEA:23736"/>
        <dbReference type="ChEBI" id="CHEBI:15377"/>
        <dbReference type="ChEBI" id="CHEBI:15378"/>
        <dbReference type="ChEBI" id="CHEBI:18072"/>
        <dbReference type="ChEBI" id="CHEBI:58639"/>
        <dbReference type="EC" id="3.5.2.17"/>
    </reaction>
</comment>
<evidence type="ECO:0000259" key="9">
    <source>
        <dbReference type="Pfam" id="PF00576"/>
    </source>
</evidence>
<comment type="function">
    <text evidence="2">Catalyzes the hydrolysis of 5-hydroxyisourate (HIU) to 2-oxo-4-hydroxy-4-carboxy-5-ureidoimidazoline (OHCU).</text>
</comment>
<dbReference type="InterPro" id="IPR000895">
    <property type="entry name" value="Transthyretin/HIU_hydrolase"/>
</dbReference>
<accession>A0A1W1I0J7</accession>
<organism evidence="10 11">
    <name type="scientific">Nitrospira japonica</name>
    <dbReference type="NCBI Taxonomy" id="1325564"/>
    <lineage>
        <taxon>Bacteria</taxon>
        <taxon>Pseudomonadati</taxon>
        <taxon>Nitrospirota</taxon>
        <taxon>Nitrospiria</taxon>
        <taxon>Nitrospirales</taxon>
        <taxon>Nitrospiraceae</taxon>
        <taxon>Nitrospira</taxon>
    </lineage>
</organism>
<dbReference type="AlphaFoldDB" id="A0A1W1I0J7"/>
<reference evidence="10 11" key="1">
    <citation type="submission" date="2017-03" db="EMBL/GenBank/DDBJ databases">
        <authorList>
            <person name="Afonso C.L."/>
            <person name="Miller P.J."/>
            <person name="Scott M.A."/>
            <person name="Spackman E."/>
            <person name="Goraichik I."/>
            <person name="Dimitrov K.M."/>
            <person name="Suarez D.L."/>
            <person name="Swayne D.E."/>
        </authorList>
    </citation>
    <scope>NUCLEOTIDE SEQUENCE [LARGE SCALE GENOMIC DNA]</scope>
    <source>
        <strain evidence="10">Genome sequencing of Nitrospira japonica strain NJ11</strain>
    </source>
</reference>
<evidence type="ECO:0000256" key="2">
    <source>
        <dbReference type="ARBA" id="ARBA00002704"/>
    </source>
</evidence>
<feature type="binding site" evidence="7">
    <location>
        <position position="111"/>
    </location>
    <ligand>
        <name>substrate</name>
    </ligand>
</feature>
<proteinExistence type="inferred from homology"/>
<feature type="binding site" evidence="7">
    <location>
        <position position="46"/>
    </location>
    <ligand>
        <name>substrate</name>
    </ligand>
</feature>
<dbReference type="KEGG" id="nja:NSJP_0332"/>
<feature type="domain" description="Transthyretin/hydroxyisourate hydrolase" evidence="9">
    <location>
        <begin position="4"/>
        <end position="113"/>
    </location>
</feature>
<dbReference type="PROSITE" id="PS00768">
    <property type="entry name" value="TRANSTHYRETIN_1"/>
    <property type="match status" value="1"/>
</dbReference>
<dbReference type="STRING" id="1325564.NSJP_0332"/>
<dbReference type="GO" id="GO:0006144">
    <property type="term" value="P:purine nucleobase metabolic process"/>
    <property type="evidence" value="ECO:0007669"/>
    <property type="project" value="UniProtKB-KW"/>
</dbReference>
<evidence type="ECO:0000256" key="6">
    <source>
        <dbReference type="ARBA" id="ARBA00022801"/>
    </source>
</evidence>
<name>A0A1W1I0J7_9BACT</name>
<dbReference type="Proteomes" id="UP000192042">
    <property type="component" value="Chromosome I"/>
</dbReference>
<dbReference type="Pfam" id="PF00576">
    <property type="entry name" value="Transthyretin"/>
    <property type="match status" value="1"/>
</dbReference>
<dbReference type="NCBIfam" id="TIGR02962">
    <property type="entry name" value="hdxy_isourate"/>
    <property type="match status" value="1"/>
</dbReference>
<dbReference type="InterPro" id="IPR014306">
    <property type="entry name" value="Hydroxyisourate_hydrolase"/>
</dbReference>
<dbReference type="InterPro" id="IPR036817">
    <property type="entry name" value="Transthyretin/HIU_hydrolase_sf"/>
</dbReference>
<evidence type="ECO:0000256" key="7">
    <source>
        <dbReference type="PIRSR" id="PIRSR600895-51"/>
    </source>
</evidence>
<comment type="subunit">
    <text evidence="4 8">Homotetramer.</text>
</comment>
<dbReference type="CDD" id="cd05822">
    <property type="entry name" value="TLP_HIUase"/>
    <property type="match status" value="1"/>
</dbReference>
<keyword evidence="5 8" id="KW-0659">Purine metabolism</keyword>
<dbReference type="SUPFAM" id="SSF49472">
    <property type="entry name" value="Transthyretin (synonym: prealbumin)"/>
    <property type="match status" value="1"/>
</dbReference>
<evidence type="ECO:0000256" key="5">
    <source>
        <dbReference type="ARBA" id="ARBA00022631"/>
    </source>
</evidence>
<comment type="similarity">
    <text evidence="3 8">Belongs to the transthyretin family. 5-hydroxyisourate hydrolase subfamily.</text>
</comment>
<dbReference type="InterPro" id="IPR023416">
    <property type="entry name" value="Transthyretin/HIU_hydrolase_d"/>
</dbReference>
<keyword evidence="11" id="KW-1185">Reference proteome</keyword>
<dbReference type="PANTHER" id="PTHR10395:SF7">
    <property type="entry name" value="5-HYDROXYISOURATE HYDROLASE"/>
    <property type="match status" value="1"/>
</dbReference>
<evidence type="ECO:0000256" key="8">
    <source>
        <dbReference type="RuleBase" id="RU361270"/>
    </source>
</evidence>
<dbReference type="InterPro" id="IPR023418">
    <property type="entry name" value="Thyroxine_BS"/>
</dbReference>
<evidence type="ECO:0000256" key="3">
    <source>
        <dbReference type="ARBA" id="ARBA00009850"/>
    </source>
</evidence>